<dbReference type="Gene3D" id="3.40.1350.60">
    <property type="match status" value="1"/>
</dbReference>
<dbReference type="GO" id="GO:0003677">
    <property type="term" value="F:DNA binding"/>
    <property type="evidence" value="ECO:0007669"/>
    <property type="project" value="InterPro"/>
</dbReference>
<evidence type="ECO:0000313" key="4">
    <source>
        <dbReference type="EMBL" id="MDA5193453.1"/>
    </source>
</evidence>
<evidence type="ECO:0000256" key="1">
    <source>
        <dbReference type="HAMAP-Rule" id="MF_00095"/>
    </source>
</evidence>
<reference evidence="4" key="2">
    <citation type="journal article" date="2023" name="Syst. Appl. Microbiol.">
        <title>Govania unica gen. nov., sp. nov., a rare biosphere bacterium that represents a novel family in the class Alphaproteobacteria.</title>
        <authorList>
            <person name="Vandamme P."/>
            <person name="Peeters C."/>
            <person name="Hettiarachchi A."/>
            <person name="Cnockaert M."/>
            <person name="Carlier A."/>
        </authorList>
    </citation>
    <scope>NUCLEOTIDE SEQUENCE</scope>
    <source>
        <strain evidence="4">LMG 31809</strain>
    </source>
</reference>
<reference evidence="4" key="1">
    <citation type="submission" date="2022-08" db="EMBL/GenBank/DDBJ databases">
        <authorList>
            <person name="Vandamme P."/>
            <person name="Hettiarachchi A."/>
            <person name="Peeters C."/>
            <person name="Cnockaert M."/>
            <person name="Carlier A."/>
        </authorList>
    </citation>
    <scope>NUCLEOTIDE SEQUENCE</scope>
    <source>
        <strain evidence="4">LMG 31809</strain>
    </source>
</reference>
<organism evidence="4 5">
    <name type="scientific">Govanella unica</name>
    <dbReference type="NCBI Taxonomy" id="2975056"/>
    <lineage>
        <taxon>Bacteria</taxon>
        <taxon>Pseudomonadati</taxon>
        <taxon>Pseudomonadota</taxon>
        <taxon>Alphaproteobacteria</taxon>
        <taxon>Emcibacterales</taxon>
        <taxon>Govanellaceae</taxon>
        <taxon>Govanella</taxon>
    </lineage>
</organism>
<dbReference type="Pfam" id="PF03749">
    <property type="entry name" value="SfsA"/>
    <property type="match status" value="1"/>
</dbReference>
<name>A0A9X3TXB1_9PROT</name>
<keyword evidence="5" id="KW-1185">Reference proteome</keyword>
<dbReference type="InterPro" id="IPR040452">
    <property type="entry name" value="SfsA_C"/>
</dbReference>
<comment type="caution">
    <text evidence="4">The sequence shown here is derived from an EMBL/GenBank/DDBJ whole genome shotgun (WGS) entry which is preliminary data.</text>
</comment>
<dbReference type="NCBIfam" id="TIGR00230">
    <property type="entry name" value="sfsA"/>
    <property type="match status" value="1"/>
</dbReference>
<comment type="similarity">
    <text evidence="1">Belongs to the SfsA family.</text>
</comment>
<dbReference type="Proteomes" id="UP001141619">
    <property type="component" value="Unassembled WGS sequence"/>
</dbReference>
<dbReference type="EMBL" id="JANWOI010000002">
    <property type="protein sequence ID" value="MDA5193453.1"/>
    <property type="molecule type" value="Genomic_DNA"/>
</dbReference>
<evidence type="ECO:0000313" key="5">
    <source>
        <dbReference type="Proteomes" id="UP001141619"/>
    </source>
</evidence>
<feature type="domain" description="Sugar fermentation stimulation protein C-terminal" evidence="2">
    <location>
        <begin position="83"/>
        <end position="222"/>
    </location>
</feature>
<gene>
    <name evidence="1 4" type="primary">sfsA</name>
    <name evidence="4" type="ORF">NYP16_05730</name>
</gene>
<dbReference type="Gene3D" id="2.40.50.580">
    <property type="match status" value="1"/>
</dbReference>
<accession>A0A9X3TXB1</accession>
<proteinExistence type="inferred from homology"/>
<dbReference type="CDD" id="cd22359">
    <property type="entry name" value="SfsA-like_bacterial"/>
    <property type="match status" value="1"/>
</dbReference>
<evidence type="ECO:0000259" key="3">
    <source>
        <dbReference type="Pfam" id="PF17746"/>
    </source>
</evidence>
<dbReference type="PANTHER" id="PTHR30545">
    <property type="entry name" value="SUGAR FERMENTATION STIMULATION PROTEIN A"/>
    <property type="match status" value="1"/>
</dbReference>
<protein>
    <recommendedName>
        <fullName evidence="1">Sugar fermentation stimulation protein homolog</fullName>
    </recommendedName>
</protein>
<dbReference type="InterPro" id="IPR041465">
    <property type="entry name" value="SfsA_N"/>
</dbReference>
<dbReference type="RefSeq" id="WP_274943571.1">
    <property type="nucleotide sequence ID" value="NZ_JANWOI010000002.1"/>
</dbReference>
<sequence length="235" mass="25710">MKFDHPLLPGRLVKRYKRFLADVSLPDGQIVTAHCMNSGSMLGLATPGSPVWLSPSTNPANKLKYKWELVEIDGALVGINTGHPNKLGAEAITEGLIPELGGYATIRREVKYGTNSRIDLLLEGHQNGLPPAHVEIKSVTLKRGPEAEFPDAVTERGTKHLREMAEIVKNGGRAIMFYIAQRADCTHFCLAEDIDPRYAQAFRAARDAGVEAIAYACDLSPTEIRVARPLALNID</sequence>
<dbReference type="PANTHER" id="PTHR30545:SF2">
    <property type="entry name" value="SUGAR FERMENTATION STIMULATION PROTEIN A"/>
    <property type="match status" value="1"/>
</dbReference>
<dbReference type="HAMAP" id="MF_00095">
    <property type="entry name" value="SfsA"/>
    <property type="match status" value="1"/>
</dbReference>
<feature type="domain" description="SfsA N-terminal OB" evidence="3">
    <location>
        <begin position="13"/>
        <end position="79"/>
    </location>
</feature>
<dbReference type="AlphaFoldDB" id="A0A9X3TXB1"/>
<dbReference type="InterPro" id="IPR005224">
    <property type="entry name" value="SfsA"/>
</dbReference>
<dbReference type="Pfam" id="PF17746">
    <property type="entry name" value="SfsA_N"/>
    <property type="match status" value="1"/>
</dbReference>
<evidence type="ECO:0000259" key="2">
    <source>
        <dbReference type="Pfam" id="PF03749"/>
    </source>
</evidence>